<sequence length="91" mass="9557">MFTLGTRSMHLSPCERPAGNGQCTKPTCADAGRGVQEQHGARTNGRRSSAMMSELQAGTQEEGAVEKAGVGIQRREGQQGGELRGGTRRAG</sequence>
<name>A0AAV7RMQ5_PLEWA</name>
<proteinExistence type="predicted"/>
<organism evidence="2 3">
    <name type="scientific">Pleurodeles waltl</name>
    <name type="common">Iberian ribbed newt</name>
    <dbReference type="NCBI Taxonomy" id="8319"/>
    <lineage>
        <taxon>Eukaryota</taxon>
        <taxon>Metazoa</taxon>
        <taxon>Chordata</taxon>
        <taxon>Craniata</taxon>
        <taxon>Vertebrata</taxon>
        <taxon>Euteleostomi</taxon>
        <taxon>Amphibia</taxon>
        <taxon>Batrachia</taxon>
        <taxon>Caudata</taxon>
        <taxon>Salamandroidea</taxon>
        <taxon>Salamandridae</taxon>
        <taxon>Pleurodelinae</taxon>
        <taxon>Pleurodeles</taxon>
    </lineage>
</organism>
<feature type="compositionally biased region" description="Polar residues" evidence="1">
    <location>
        <begin position="46"/>
        <end position="59"/>
    </location>
</feature>
<feature type="region of interest" description="Disordered" evidence="1">
    <location>
        <begin position="1"/>
        <end position="91"/>
    </location>
</feature>
<keyword evidence="3" id="KW-1185">Reference proteome</keyword>
<dbReference type="AlphaFoldDB" id="A0AAV7RMQ5"/>
<protein>
    <submittedName>
        <fullName evidence="2">Uncharacterized protein</fullName>
    </submittedName>
</protein>
<dbReference type="Proteomes" id="UP001066276">
    <property type="component" value="Chromosome 5"/>
</dbReference>
<accession>A0AAV7RMQ5</accession>
<dbReference type="EMBL" id="JANPWB010000009">
    <property type="protein sequence ID" value="KAJ1152891.1"/>
    <property type="molecule type" value="Genomic_DNA"/>
</dbReference>
<evidence type="ECO:0000256" key="1">
    <source>
        <dbReference type="SAM" id="MobiDB-lite"/>
    </source>
</evidence>
<reference evidence="2" key="1">
    <citation type="journal article" date="2022" name="bioRxiv">
        <title>Sequencing and chromosome-scale assembly of the giantPleurodeles waltlgenome.</title>
        <authorList>
            <person name="Brown T."/>
            <person name="Elewa A."/>
            <person name="Iarovenko S."/>
            <person name="Subramanian E."/>
            <person name="Araus A.J."/>
            <person name="Petzold A."/>
            <person name="Susuki M."/>
            <person name="Suzuki K.-i.T."/>
            <person name="Hayashi T."/>
            <person name="Toyoda A."/>
            <person name="Oliveira C."/>
            <person name="Osipova E."/>
            <person name="Leigh N.D."/>
            <person name="Simon A."/>
            <person name="Yun M.H."/>
        </authorList>
    </citation>
    <scope>NUCLEOTIDE SEQUENCE</scope>
    <source>
        <strain evidence="2">20211129_DDA</strain>
        <tissue evidence="2">Liver</tissue>
    </source>
</reference>
<gene>
    <name evidence="2" type="ORF">NDU88_005665</name>
</gene>
<evidence type="ECO:0000313" key="2">
    <source>
        <dbReference type="EMBL" id="KAJ1152891.1"/>
    </source>
</evidence>
<evidence type="ECO:0000313" key="3">
    <source>
        <dbReference type="Proteomes" id="UP001066276"/>
    </source>
</evidence>
<comment type="caution">
    <text evidence="2">The sequence shown here is derived from an EMBL/GenBank/DDBJ whole genome shotgun (WGS) entry which is preliminary data.</text>
</comment>